<reference evidence="3 4" key="1">
    <citation type="journal article" date="2007" name="Science">
        <title>The Fusarium graminearum genome reveals a link between localized polymorphism and pathogen specialization.</title>
        <authorList>
            <person name="Cuomo C.A."/>
            <person name="Gueldener U."/>
            <person name="Xu J.-R."/>
            <person name="Trail F."/>
            <person name="Turgeon B.G."/>
            <person name="Di Pietro A."/>
            <person name="Walton J.D."/>
            <person name="Ma L.-J."/>
            <person name="Baker S.E."/>
            <person name="Rep M."/>
            <person name="Adam G."/>
            <person name="Antoniw J."/>
            <person name="Baldwin T."/>
            <person name="Calvo S.E."/>
            <person name="Chang Y.-L."/>
            <person name="DeCaprio D."/>
            <person name="Gale L.R."/>
            <person name="Gnerre S."/>
            <person name="Goswami R.S."/>
            <person name="Hammond-Kosack K."/>
            <person name="Harris L.J."/>
            <person name="Hilburn K."/>
            <person name="Kennell J.C."/>
            <person name="Kroken S."/>
            <person name="Magnuson J.K."/>
            <person name="Mannhaupt G."/>
            <person name="Mauceli E.W."/>
            <person name="Mewes H.-W."/>
            <person name="Mitterbauer R."/>
            <person name="Muehlbauer G."/>
            <person name="Muensterkoetter M."/>
            <person name="Nelson D."/>
            <person name="O'Donnell K."/>
            <person name="Ouellet T."/>
            <person name="Qi W."/>
            <person name="Quesneville H."/>
            <person name="Roncero M.I.G."/>
            <person name="Seong K.-Y."/>
            <person name="Tetko I.V."/>
            <person name="Urban M."/>
            <person name="Waalwijk C."/>
            <person name="Ward T.J."/>
            <person name="Yao J."/>
            <person name="Birren B.W."/>
            <person name="Kistler H.C."/>
        </authorList>
    </citation>
    <scope>NUCLEOTIDE SEQUENCE [LARGE SCALE GENOMIC DNA]</scope>
    <source>
        <strain evidence="4">ATCC MYA-4620 / CBS 123657 / FGSC 9075 / NRRL 31084 / PH-1</strain>
        <strain evidence="3">PH-1 / ATCC MYA-4620 / FGSC 9075 / NRRL 31084</strain>
    </source>
</reference>
<name>A0A098DMS2_GIBZE</name>
<sequence length="64" mass="7339">MEKRIRHVEKEEKGETTSAPERFAVDKDLDQGETAMQDDDEACLVRSPQNAAMRSLLCMYYSDV</sequence>
<accession>A0A098DMS2</accession>
<reference evidence="2 4" key="3">
    <citation type="journal article" date="2015" name="BMC Genomics">
        <title>The completed genome sequence of the pathogenic ascomycete fungus Fusarium graminearum.</title>
        <authorList>
            <person name="King R."/>
            <person name="Urban M."/>
            <person name="Hammond-Kosack M.C."/>
            <person name="Hassani-Pak K."/>
            <person name="Hammond-Kosack K.E."/>
        </authorList>
    </citation>
    <scope>NUCLEOTIDE SEQUENCE [LARGE SCALE GENOMIC DNA]</scope>
    <source>
        <strain evidence="4">ATCC MYA-4620 / CBS 123657 / FGSC 9075 / NRRL 31084 / PH-1</strain>
        <strain evidence="2">PH-1</strain>
    </source>
</reference>
<organism evidence="2 4">
    <name type="scientific">Gibberella zeae (strain ATCC MYA-4620 / CBS 123657 / FGSC 9075 / NRRL 31084 / PH-1)</name>
    <name type="common">Wheat head blight fungus</name>
    <name type="synonym">Fusarium graminearum</name>
    <dbReference type="NCBI Taxonomy" id="229533"/>
    <lineage>
        <taxon>Eukaryota</taxon>
        <taxon>Fungi</taxon>
        <taxon>Dikarya</taxon>
        <taxon>Ascomycota</taxon>
        <taxon>Pezizomycotina</taxon>
        <taxon>Sordariomycetes</taxon>
        <taxon>Hypocreomycetidae</taxon>
        <taxon>Hypocreales</taxon>
        <taxon>Nectriaceae</taxon>
        <taxon>Fusarium</taxon>
    </lineage>
</organism>
<dbReference type="InParanoid" id="A0A098DMS2"/>
<dbReference type="EMBL" id="HG970333">
    <property type="protein sequence ID" value="CEF79236.1"/>
    <property type="molecule type" value="Genomic_DNA"/>
</dbReference>
<feature type="region of interest" description="Disordered" evidence="1">
    <location>
        <begin position="1"/>
        <end position="20"/>
    </location>
</feature>
<accession>A0A0E0S6W1</accession>
<dbReference type="EnsemblFungi" id="CEF79236">
    <property type="protein sequence ID" value="CEF79236"/>
    <property type="gene ID" value="FGRRES_20201"/>
</dbReference>
<evidence type="ECO:0000313" key="2">
    <source>
        <dbReference type="EMBL" id="CEF79236.1"/>
    </source>
</evidence>
<proteinExistence type="predicted"/>
<dbReference type="Proteomes" id="UP000070720">
    <property type="component" value="Chromosome 2"/>
</dbReference>
<evidence type="ECO:0000256" key="1">
    <source>
        <dbReference type="SAM" id="MobiDB-lite"/>
    </source>
</evidence>
<protein>
    <submittedName>
        <fullName evidence="2">Chromosome 2, complete genome</fullName>
    </submittedName>
</protein>
<reference evidence="3 4" key="2">
    <citation type="journal article" date="2010" name="Nature">
        <title>Comparative genomics reveals mobile pathogenicity chromosomes in Fusarium.</title>
        <authorList>
            <person name="Ma L.J."/>
            <person name="van der Does H.C."/>
            <person name="Borkovich K.A."/>
            <person name="Coleman J.J."/>
            <person name="Daboussi M.J."/>
            <person name="Di Pietro A."/>
            <person name="Dufresne M."/>
            <person name="Freitag M."/>
            <person name="Grabherr M."/>
            <person name="Henrissat B."/>
            <person name="Houterman P.M."/>
            <person name="Kang S."/>
            <person name="Shim W.B."/>
            <person name="Woloshuk C."/>
            <person name="Xie X."/>
            <person name="Xu J.R."/>
            <person name="Antoniw J."/>
            <person name="Baker S.E."/>
            <person name="Bluhm B.H."/>
            <person name="Breakspear A."/>
            <person name="Brown D.W."/>
            <person name="Butchko R.A."/>
            <person name="Chapman S."/>
            <person name="Coulson R."/>
            <person name="Coutinho P.M."/>
            <person name="Danchin E.G."/>
            <person name="Diener A."/>
            <person name="Gale L.R."/>
            <person name="Gardiner D.M."/>
            <person name="Goff S."/>
            <person name="Hammond-Kosack K.E."/>
            <person name="Hilburn K."/>
            <person name="Hua-Van A."/>
            <person name="Jonkers W."/>
            <person name="Kazan K."/>
            <person name="Kodira C.D."/>
            <person name="Koehrsen M."/>
            <person name="Kumar L."/>
            <person name="Lee Y.H."/>
            <person name="Li L."/>
            <person name="Manners J.M."/>
            <person name="Miranda-Saavedra D."/>
            <person name="Mukherjee M."/>
            <person name="Park G."/>
            <person name="Park J."/>
            <person name="Park S.Y."/>
            <person name="Proctor R.H."/>
            <person name="Regev A."/>
            <person name="Ruiz-Roldan M.C."/>
            <person name="Sain D."/>
            <person name="Sakthikumar S."/>
            <person name="Sykes S."/>
            <person name="Schwartz D.C."/>
            <person name="Turgeon B.G."/>
            <person name="Wapinski I."/>
            <person name="Yoder O."/>
            <person name="Young S."/>
            <person name="Zeng Q."/>
            <person name="Zhou S."/>
            <person name="Galagan J."/>
            <person name="Cuomo C.A."/>
            <person name="Kistler H.C."/>
            <person name="Rep M."/>
        </authorList>
    </citation>
    <scope>GENOME REANNOTATION</scope>
    <source>
        <strain evidence="4">ATCC MYA-4620 / CBS 123657 / FGSC 9075 / NRRL 31084 / PH-1</strain>
        <strain evidence="3">PH-1 / ATCC MYA-4620 / FGSC 9075 / NRRL 31084</strain>
    </source>
</reference>
<gene>
    <name evidence="2" type="ORF">FGRAMPH1_01T14869</name>
</gene>
<evidence type="ECO:0000313" key="4">
    <source>
        <dbReference type="Proteomes" id="UP000070720"/>
    </source>
</evidence>
<evidence type="ECO:0000313" key="3">
    <source>
        <dbReference type="EnsemblFungi" id="CEF79236"/>
    </source>
</evidence>
<reference evidence="3" key="4">
    <citation type="submission" date="2017-01" db="UniProtKB">
        <authorList>
            <consortium name="EnsemblFungi"/>
        </authorList>
    </citation>
    <scope>IDENTIFICATION</scope>
    <source>
        <strain evidence="3">PH-1 / ATCC MYA-4620 / FGSC 9075 / NRRL 31084</strain>
    </source>
</reference>
<dbReference type="AlphaFoldDB" id="A0A098DMS2"/>
<feature type="compositionally biased region" description="Basic and acidic residues" evidence="1">
    <location>
        <begin position="1"/>
        <end position="15"/>
    </location>
</feature>
<keyword evidence="4" id="KW-1185">Reference proteome</keyword>
<dbReference type="VEuPathDB" id="FungiDB:FGRAMPH1_01G14869"/>